<feature type="binding site" evidence="7">
    <location>
        <position position="14"/>
    </location>
    <ligand>
        <name>S-adenosyl-L-methionine</name>
        <dbReference type="ChEBI" id="CHEBI:59789"/>
    </ligand>
</feature>
<dbReference type="InterPro" id="IPR002052">
    <property type="entry name" value="DNA_methylase_N6_adenine_CS"/>
</dbReference>
<evidence type="ECO:0000256" key="5">
    <source>
        <dbReference type="ARBA" id="ARBA00022691"/>
    </source>
</evidence>
<dbReference type="GO" id="GO:0032259">
    <property type="term" value="P:methylation"/>
    <property type="evidence" value="ECO:0007669"/>
    <property type="project" value="UniProtKB-KW"/>
</dbReference>
<dbReference type="PIRSF" id="PIRSF000398">
    <property type="entry name" value="M_m6A_EcoRV"/>
    <property type="match status" value="1"/>
</dbReference>
<dbReference type="PANTHER" id="PTHR30481:SF3">
    <property type="entry name" value="DNA ADENINE METHYLASE"/>
    <property type="match status" value="1"/>
</dbReference>
<dbReference type="PRINTS" id="PR00505">
    <property type="entry name" value="D12N6MTFRASE"/>
</dbReference>
<dbReference type="InterPro" id="IPR023095">
    <property type="entry name" value="Ade_MeTrfase_dom_2"/>
</dbReference>
<organism evidence="10 12">
    <name type="scientific">Salegentibacter salarius</name>
    <dbReference type="NCBI Taxonomy" id="435906"/>
    <lineage>
        <taxon>Bacteria</taxon>
        <taxon>Pseudomonadati</taxon>
        <taxon>Bacteroidota</taxon>
        <taxon>Flavobacteriia</taxon>
        <taxon>Flavobacteriales</taxon>
        <taxon>Flavobacteriaceae</taxon>
        <taxon>Salegentibacter</taxon>
    </lineage>
</organism>
<dbReference type="Gene3D" id="1.10.1020.10">
    <property type="entry name" value="Adenine-specific Methyltransferase, Domain 2"/>
    <property type="match status" value="1"/>
</dbReference>
<dbReference type="GO" id="GO:0009007">
    <property type="term" value="F:site-specific DNA-methyltransferase (adenine-specific) activity"/>
    <property type="evidence" value="ECO:0007669"/>
    <property type="project" value="UniProtKB-UniRule"/>
</dbReference>
<dbReference type="InterPro" id="IPR012263">
    <property type="entry name" value="M_m6A_EcoRV"/>
</dbReference>
<feature type="binding site" evidence="7">
    <location>
        <position position="18"/>
    </location>
    <ligand>
        <name>S-adenosyl-L-methionine</name>
        <dbReference type="ChEBI" id="CHEBI:59789"/>
    </ligand>
</feature>
<keyword evidence="11" id="KW-1185">Reference proteome</keyword>
<dbReference type="PROSITE" id="PS00092">
    <property type="entry name" value="N6_MTASE"/>
    <property type="match status" value="1"/>
</dbReference>
<evidence type="ECO:0000313" key="11">
    <source>
        <dbReference type="Proteomes" id="UP000176009"/>
    </source>
</evidence>
<evidence type="ECO:0000256" key="1">
    <source>
        <dbReference type="ARBA" id="ARBA00006594"/>
    </source>
</evidence>
<dbReference type="PANTHER" id="PTHR30481">
    <property type="entry name" value="DNA ADENINE METHYLASE"/>
    <property type="match status" value="1"/>
</dbReference>
<feature type="binding site" evidence="7">
    <location>
        <position position="188"/>
    </location>
    <ligand>
        <name>S-adenosyl-L-methionine</name>
        <dbReference type="ChEBI" id="CHEBI:59789"/>
    </ligand>
</feature>
<dbReference type="EC" id="2.1.1.72" evidence="2 8"/>
<gene>
    <name evidence="10" type="ORF">APR40_07235</name>
    <name evidence="9" type="ORF">BHS39_07240</name>
</gene>
<sequence length="275" mass="32379">MTQTENKIKPFLRWAGGKQKQLKQISPYFPKEDTVNKYFEPFIGGGTLFLNKNFDKSYISDVNKHLINTYEKIKKNPGRIFKGIQLKNGKISEAEYYKIREDFNKNKYSYTYKQASNFILLNKSSFNGVFRVNRKGEYNVPFGKSNPSLPTVNDLLNISKKLETTEIQSHTFERINGMVEEEDLVYLDPPYPPISETAFFQHYTKKRFHLNEQEKVFLLFENLANQNVRTILSYPDLPLIRKTYEDFNIIELSTYRSIRSKGKTTKINELVIRNF</sequence>
<evidence type="ECO:0000313" key="12">
    <source>
        <dbReference type="Proteomes" id="UP000232533"/>
    </source>
</evidence>
<evidence type="ECO:0000256" key="6">
    <source>
        <dbReference type="ARBA" id="ARBA00047942"/>
    </source>
</evidence>
<reference evidence="10 12" key="1">
    <citation type="submission" date="2015-10" db="EMBL/GenBank/DDBJ databases">
        <title>Draft genome sequence of Salegentibacter salinarum KCTC 12975.</title>
        <authorList>
            <person name="Lin W."/>
            <person name="Zheng Q."/>
        </authorList>
    </citation>
    <scope>NUCLEOTIDE SEQUENCE [LARGE SCALE GENOMIC DNA]</scope>
    <source>
        <strain evidence="10 12">KCTC 12974</strain>
    </source>
</reference>
<evidence type="ECO:0000256" key="7">
    <source>
        <dbReference type="PIRSR" id="PIRSR000398-1"/>
    </source>
</evidence>
<keyword evidence="3 8" id="KW-0489">Methyltransferase</keyword>
<dbReference type="GO" id="GO:0006298">
    <property type="term" value="P:mismatch repair"/>
    <property type="evidence" value="ECO:0007669"/>
    <property type="project" value="TreeGrafter"/>
</dbReference>
<dbReference type="NCBIfam" id="TIGR00571">
    <property type="entry name" value="dam"/>
    <property type="match status" value="1"/>
</dbReference>
<dbReference type="Proteomes" id="UP000176009">
    <property type="component" value="Unassembled WGS sequence"/>
</dbReference>
<protein>
    <recommendedName>
        <fullName evidence="2 8">Site-specific DNA-methyltransferase (adenine-specific)</fullName>
        <ecNumber evidence="2 8">2.1.1.72</ecNumber>
    </recommendedName>
</protein>
<evidence type="ECO:0000313" key="9">
    <source>
        <dbReference type="EMBL" id="OEY73754.1"/>
    </source>
</evidence>
<comment type="catalytic activity">
    <reaction evidence="6 8">
        <text>a 2'-deoxyadenosine in DNA + S-adenosyl-L-methionine = an N(6)-methyl-2'-deoxyadenosine in DNA + S-adenosyl-L-homocysteine + H(+)</text>
        <dbReference type="Rhea" id="RHEA:15197"/>
        <dbReference type="Rhea" id="RHEA-COMP:12418"/>
        <dbReference type="Rhea" id="RHEA-COMP:12419"/>
        <dbReference type="ChEBI" id="CHEBI:15378"/>
        <dbReference type="ChEBI" id="CHEBI:57856"/>
        <dbReference type="ChEBI" id="CHEBI:59789"/>
        <dbReference type="ChEBI" id="CHEBI:90615"/>
        <dbReference type="ChEBI" id="CHEBI:90616"/>
        <dbReference type="EC" id="2.1.1.72"/>
    </reaction>
</comment>
<dbReference type="OrthoDB" id="9805629at2"/>
<accession>A0A2N0U2K1</accession>
<dbReference type="AlphaFoldDB" id="A0A2N0U2K1"/>
<dbReference type="Pfam" id="PF02086">
    <property type="entry name" value="MethyltransfD12"/>
    <property type="match status" value="1"/>
</dbReference>
<proteinExistence type="inferred from homology"/>
<dbReference type="Gene3D" id="3.40.50.150">
    <property type="entry name" value="Vaccinia Virus protein VP39"/>
    <property type="match status" value="1"/>
</dbReference>
<name>A0A2N0U2K1_9FLAO</name>
<comment type="similarity">
    <text evidence="1 8">Belongs to the N(4)/N(6)-methyltransferase family.</text>
</comment>
<keyword evidence="4 8" id="KW-0808">Transferase</keyword>
<reference evidence="9 11" key="2">
    <citation type="submission" date="2016-09" db="EMBL/GenBank/DDBJ databases">
        <title>Genome Sequence of Salegentibacter salarius,Isolated from a Marine Solar Saltern of the Yellow Sea in South Korea.</title>
        <authorList>
            <person name="Zheng Q."/>
            <person name="Liu Y."/>
        </authorList>
    </citation>
    <scope>NUCLEOTIDE SEQUENCE [LARGE SCALE GENOMIC DNA]</scope>
    <source>
        <strain evidence="9 11">KCTC 12974</strain>
    </source>
</reference>
<dbReference type="Proteomes" id="UP000232533">
    <property type="component" value="Unassembled WGS sequence"/>
</dbReference>
<dbReference type="EMBL" id="LKTR01000004">
    <property type="protein sequence ID" value="PKD21215.1"/>
    <property type="molecule type" value="Genomic_DNA"/>
</dbReference>
<evidence type="ECO:0000313" key="10">
    <source>
        <dbReference type="EMBL" id="PKD21215.1"/>
    </source>
</evidence>
<dbReference type="EMBL" id="MJBR01000002">
    <property type="protein sequence ID" value="OEY73754.1"/>
    <property type="molecule type" value="Genomic_DNA"/>
</dbReference>
<dbReference type="InterPro" id="IPR012327">
    <property type="entry name" value="MeTrfase_D12"/>
</dbReference>
<evidence type="ECO:0000256" key="8">
    <source>
        <dbReference type="RuleBase" id="RU361257"/>
    </source>
</evidence>
<evidence type="ECO:0000256" key="3">
    <source>
        <dbReference type="ARBA" id="ARBA00022603"/>
    </source>
</evidence>
<dbReference type="InterPro" id="IPR029063">
    <property type="entry name" value="SAM-dependent_MTases_sf"/>
</dbReference>
<dbReference type="GO" id="GO:1904047">
    <property type="term" value="F:S-adenosyl-L-methionine binding"/>
    <property type="evidence" value="ECO:0007669"/>
    <property type="project" value="TreeGrafter"/>
</dbReference>
<dbReference type="RefSeq" id="WP_070052773.1">
    <property type="nucleotide sequence ID" value="NZ_FVZF01000010.1"/>
</dbReference>
<keyword evidence="5 8" id="KW-0949">S-adenosyl-L-methionine</keyword>
<evidence type="ECO:0000256" key="2">
    <source>
        <dbReference type="ARBA" id="ARBA00011900"/>
    </source>
</evidence>
<comment type="caution">
    <text evidence="10">The sequence shown here is derived from an EMBL/GenBank/DDBJ whole genome shotgun (WGS) entry which is preliminary data.</text>
</comment>
<dbReference type="GO" id="GO:0043565">
    <property type="term" value="F:sequence-specific DNA binding"/>
    <property type="evidence" value="ECO:0007669"/>
    <property type="project" value="TreeGrafter"/>
</dbReference>
<feature type="binding site" evidence="7">
    <location>
        <position position="61"/>
    </location>
    <ligand>
        <name>S-adenosyl-L-methionine</name>
        <dbReference type="ChEBI" id="CHEBI:59789"/>
    </ligand>
</feature>
<dbReference type="SUPFAM" id="SSF53335">
    <property type="entry name" value="S-adenosyl-L-methionine-dependent methyltransferases"/>
    <property type="match status" value="1"/>
</dbReference>
<dbReference type="GO" id="GO:0009307">
    <property type="term" value="P:DNA restriction-modification system"/>
    <property type="evidence" value="ECO:0007669"/>
    <property type="project" value="InterPro"/>
</dbReference>
<evidence type="ECO:0000256" key="4">
    <source>
        <dbReference type="ARBA" id="ARBA00022679"/>
    </source>
</evidence>